<accession>A0A8H6YWU9</accession>
<dbReference type="Proteomes" id="UP000620124">
    <property type="component" value="Unassembled WGS sequence"/>
</dbReference>
<reference evidence="1" key="1">
    <citation type="submission" date="2020-05" db="EMBL/GenBank/DDBJ databases">
        <title>Mycena genomes resolve the evolution of fungal bioluminescence.</title>
        <authorList>
            <person name="Tsai I.J."/>
        </authorList>
    </citation>
    <scope>NUCLEOTIDE SEQUENCE</scope>
    <source>
        <strain evidence="1">CCC161011</strain>
    </source>
</reference>
<evidence type="ECO:0000313" key="1">
    <source>
        <dbReference type="EMBL" id="KAF7368565.1"/>
    </source>
</evidence>
<sequence>MPHQAGTTPELRKEKLIVLLTSAITLFNELGDAFGTPFAAAISSTVQSLVVIMQNVKKQKEECLELLETVQDVLYTIVNLHLQTEPPGSLPPSMLYHVGMFTETLHRIHMFIEAQQHKSGIKYFFRQTEMAILLKDCRENLRNACEAFKVKTGANTLSNIAEMQTKAESIKHLRFIPGPILLQTGEL</sequence>
<name>A0A8H6YWU9_9AGAR</name>
<organism evidence="1 2">
    <name type="scientific">Mycena venus</name>
    <dbReference type="NCBI Taxonomy" id="2733690"/>
    <lineage>
        <taxon>Eukaryota</taxon>
        <taxon>Fungi</taxon>
        <taxon>Dikarya</taxon>
        <taxon>Basidiomycota</taxon>
        <taxon>Agaricomycotina</taxon>
        <taxon>Agaricomycetes</taxon>
        <taxon>Agaricomycetidae</taxon>
        <taxon>Agaricales</taxon>
        <taxon>Marasmiineae</taxon>
        <taxon>Mycenaceae</taxon>
        <taxon>Mycena</taxon>
    </lineage>
</organism>
<dbReference type="GO" id="GO:0007166">
    <property type="term" value="P:cell surface receptor signaling pathway"/>
    <property type="evidence" value="ECO:0007669"/>
    <property type="project" value="InterPro"/>
</dbReference>
<keyword evidence="2" id="KW-1185">Reference proteome</keyword>
<proteinExistence type="predicted"/>
<gene>
    <name evidence="1" type="ORF">MVEN_00179800</name>
</gene>
<protein>
    <submittedName>
        <fullName evidence="1">Uncharacterized protein</fullName>
    </submittedName>
</protein>
<dbReference type="EMBL" id="JACAZI010000002">
    <property type="protein sequence ID" value="KAF7368565.1"/>
    <property type="molecule type" value="Genomic_DNA"/>
</dbReference>
<dbReference type="InterPro" id="IPR059179">
    <property type="entry name" value="MLKL-like_MCAfunc"/>
</dbReference>
<dbReference type="OrthoDB" id="3022330at2759"/>
<dbReference type="Gene3D" id="1.20.930.20">
    <property type="entry name" value="Adaptor protein Cbl, N-terminal domain"/>
    <property type="match status" value="1"/>
</dbReference>
<dbReference type="InterPro" id="IPR036537">
    <property type="entry name" value="Adaptor_Cbl_N_dom_sf"/>
</dbReference>
<dbReference type="CDD" id="cd21037">
    <property type="entry name" value="MLKL_NTD"/>
    <property type="match status" value="1"/>
</dbReference>
<dbReference type="AlphaFoldDB" id="A0A8H6YWU9"/>
<comment type="caution">
    <text evidence="1">The sequence shown here is derived from an EMBL/GenBank/DDBJ whole genome shotgun (WGS) entry which is preliminary data.</text>
</comment>
<evidence type="ECO:0000313" key="2">
    <source>
        <dbReference type="Proteomes" id="UP000620124"/>
    </source>
</evidence>